<evidence type="ECO:0000313" key="1">
    <source>
        <dbReference type="EMBL" id="RNM13667.1"/>
    </source>
</evidence>
<dbReference type="EMBL" id="RJSF01000040">
    <property type="protein sequence ID" value="RNM13667.1"/>
    <property type="molecule type" value="Genomic_DNA"/>
</dbReference>
<proteinExistence type="predicted"/>
<dbReference type="OrthoDB" id="3773711at2"/>
<sequence>MTWNTFHHRGEILQTVIETADARRDGALPMQLPGVSETFRDELDLLAALWLKWNARLSGNIERALTSEPLDLEAAVASAWRQTSEQLPGVRMVLDRYVESPSDPEMAAALQRASEKEWARLAAAAGLANDESPAAARAGRQVELKARSAITAAAAEALLANATTDVTTPTVDESDTPSLVDRIKAVLAA</sequence>
<comment type="caution">
    <text evidence="1">The sequence shown here is derived from an EMBL/GenBank/DDBJ whole genome shotgun (WGS) entry which is preliminary data.</text>
</comment>
<dbReference type="Proteomes" id="UP000279994">
    <property type="component" value="Unassembled WGS sequence"/>
</dbReference>
<dbReference type="RefSeq" id="WP_123223074.1">
    <property type="nucleotide sequence ID" value="NZ_RJSF01000040.1"/>
</dbReference>
<name>A0A3N0GMI8_9ACTN</name>
<accession>A0A3N0GMI8</accession>
<evidence type="ECO:0000313" key="2">
    <source>
        <dbReference type="Proteomes" id="UP000279994"/>
    </source>
</evidence>
<keyword evidence="2" id="KW-1185">Reference proteome</keyword>
<protein>
    <submittedName>
        <fullName evidence="1">Uncharacterized protein</fullName>
    </submittedName>
</protein>
<reference evidence="1 2" key="1">
    <citation type="submission" date="2018-11" db="EMBL/GenBank/DDBJ databases">
        <authorList>
            <person name="Li F."/>
        </authorList>
    </citation>
    <scope>NUCLEOTIDE SEQUENCE [LARGE SCALE GENOMIC DNA]</scope>
    <source>
        <strain evidence="1 2">Gsoil 818</strain>
    </source>
</reference>
<organism evidence="1 2">
    <name type="scientific">Nocardioides pocheonensis</name>
    <dbReference type="NCBI Taxonomy" id="661485"/>
    <lineage>
        <taxon>Bacteria</taxon>
        <taxon>Bacillati</taxon>
        <taxon>Actinomycetota</taxon>
        <taxon>Actinomycetes</taxon>
        <taxon>Propionibacteriales</taxon>
        <taxon>Nocardioidaceae</taxon>
        <taxon>Nocardioides</taxon>
    </lineage>
</organism>
<dbReference type="AlphaFoldDB" id="A0A3N0GMI8"/>
<gene>
    <name evidence="1" type="ORF">EFL26_11770</name>
</gene>